<feature type="region of interest" description="Disordered" evidence="7">
    <location>
        <begin position="1998"/>
        <end position="2028"/>
    </location>
</feature>
<feature type="domain" description="Pericentrin/AKAP-450 centrosomal targeting" evidence="8">
    <location>
        <begin position="2318"/>
        <end position="2403"/>
    </location>
</feature>
<proteinExistence type="predicted"/>
<feature type="region of interest" description="Disordered" evidence="7">
    <location>
        <begin position="1615"/>
        <end position="1639"/>
    </location>
</feature>
<feature type="compositionally biased region" description="Polar residues" evidence="7">
    <location>
        <begin position="2628"/>
        <end position="2638"/>
    </location>
</feature>
<feature type="compositionally biased region" description="Basic and acidic residues" evidence="7">
    <location>
        <begin position="485"/>
        <end position="498"/>
    </location>
</feature>
<dbReference type="PANTHER" id="PTHR23159:SF31">
    <property type="entry name" value="CENTROSOME-ASSOCIATED PROTEIN CEP250 ISOFORM X1"/>
    <property type="match status" value="1"/>
</dbReference>
<feature type="coiled-coil region" evidence="6">
    <location>
        <begin position="1505"/>
        <end position="1539"/>
    </location>
</feature>
<feature type="region of interest" description="Disordered" evidence="7">
    <location>
        <begin position="1338"/>
        <end position="1358"/>
    </location>
</feature>
<protein>
    <recommendedName>
        <fullName evidence="8">Pericentrin/AKAP-450 centrosomal targeting domain-containing protein</fullName>
    </recommendedName>
</protein>
<dbReference type="PANTHER" id="PTHR23159">
    <property type="entry name" value="CENTROSOMAL PROTEIN 2"/>
    <property type="match status" value="1"/>
</dbReference>
<dbReference type="GO" id="GO:0005737">
    <property type="term" value="C:cytoplasm"/>
    <property type="evidence" value="ECO:0007669"/>
    <property type="project" value="UniProtKB-ARBA"/>
</dbReference>
<keyword evidence="9" id="KW-1185">Reference proteome</keyword>
<reference evidence="10" key="2">
    <citation type="submission" date="2023-11" db="UniProtKB">
        <authorList>
            <consortium name="WormBaseParasite"/>
        </authorList>
    </citation>
    <scope>IDENTIFICATION</scope>
</reference>
<dbReference type="Pfam" id="PF10495">
    <property type="entry name" value="PACT_coil_coil"/>
    <property type="match status" value="1"/>
</dbReference>
<feature type="region of interest" description="Disordered" evidence="7">
    <location>
        <begin position="747"/>
        <end position="769"/>
    </location>
</feature>
<feature type="region of interest" description="Disordered" evidence="7">
    <location>
        <begin position="171"/>
        <end position="195"/>
    </location>
</feature>
<feature type="compositionally biased region" description="Polar residues" evidence="7">
    <location>
        <begin position="2095"/>
        <end position="2111"/>
    </location>
</feature>
<feature type="compositionally biased region" description="Polar residues" evidence="7">
    <location>
        <begin position="1624"/>
        <end position="1639"/>
    </location>
</feature>
<feature type="compositionally biased region" description="Polar residues" evidence="7">
    <location>
        <begin position="1135"/>
        <end position="1147"/>
    </location>
</feature>
<accession>A0AA85JU33</accession>
<keyword evidence="2" id="KW-0963">Cytoplasm</keyword>
<feature type="region of interest" description="Disordered" evidence="7">
    <location>
        <begin position="2592"/>
        <end position="2659"/>
    </location>
</feature>
<evidence type="ECO:0000256" key="7">
    <source>
        <dbReference type="SAM" id="MobiDB-lite"/>
    </source>
</evidence>
<keyword evidence="5" id="KW-0206">Cytoskeleton</keyword>
<feature type="coiled-coil region" evidence="6">
    <location>
        <begin position="2045"/>
        <end position="2079"/>
    </location>
</feature>
<feature type="compositionally biased region" description="Low complexity" evidence="7">
    <location>
        <begin position="1998"/>
        <end position="2010"/>
    </location>
</feature>
<evidence type="ECO:0000313" key="9">
    <source>
        <dbReference type="Proteomes" id="UP000050795"/>
    </source>
</evidence>
<dbReference type="Gene3D" id="1.10.287.1490">
    <property type="match status" value="1"/>
</dbReference>
<evidence type="ECO:0000256" key="6">
    <source>
        <dbReference type="SAM" id="Coils"/>
    </source>
</evidence>
<feature type="coiled-coil region" evidence="6">
    <location>
        <begin position="1952"/>
        <end position="1979"/>
    </location>
</feature>
<dbReference type="WBParaSite" id="TREG1_42690.1">
    <property type="protein sequence ID" value="TREG1_42690.1"/>
    <property type="gene ID" value="TREG1_42690"/>
</dbReference>
<name>A0AA85JU33_TRIRE</name>
<evidence type="ECO:0000256" key="1">
    <source>
        <dbReference type="ARBA" id="ARBA00004267"/>
    </source>
</evidence>
<feature type="compositionally biased region" description="Polar residues" evidence="7">
    <location>
        <begin position="2011"/>
        <end position="2021"/>
    </location>
</feature>
<feature type="compositionally biased region" description="Low complexity" evidence="7">
    <location>
        <begin position="1148"/>
        <end position="1160"/>
    </location>
</feature>
<feature type="coiled-coil region" evidence="6">
    <location>
        <begin position="1421"/>
        <end position="1455"/>
    </location>
</feature>
<reference evidence="9" key="1">
    <citation type="submission" date="2022-06" db="EMBL/GenBank/DDBJ databases">
        <authorList>
            <person name="Berger JAMES D."/>
            <person name="Berger JAMES D."/>
        </authorList>
    </citation>
    <scope>NUCLEOTIDE SEQUENCE [LARGE SCALE GENOMIC DNA]</scope>
</reference>
<evidence type="ECO:0000256" key="4">
    <source>
        <dbReference type="ARBA" id="ARBA00023054"/>
    </source>
</evidence>
<evidence type="ECO:0000256" key="2">
    <source>
        <dbReference type="ARBA" id="ARBA00022490"/>
    </source>
</evidence>
<evidence type="ECO:0000313" key="10">
    <source>
        <dbReference type="WBParaSite" id="TREG1_42690.1"/>
    </source>
</evidence>
<sequence>MELVYHELSAGKDTSLSQVLSAWSRRYEEKYAVLQQRFSGHIKGVDFRNTDTSRPKSADLTQPSYNDFLEEIESVLQLKANLSVELEALQQIRSELEDSECMSEVHFRLERATDNNRRLHAALQAADEQITELVLSKRLLEAQMNELRNSRDAELAEAKERVRAAERAVVAATRSATSRNSVSNNESSCSIERQNNTTNFIQHSLPTTYKKPLKVHPKSYTTLTGFSYDDFDSLEEETDDDDNNNNTEKPSCELTPTVDSKQNDPKPLEEKEKPDCKTIQPVITSSNNNVDNRPNHESVMESSTENFISCKDIEAITPASSSLVCPTSSSTPRKSLPNETVVTPFSGVNISDFTSDIIGWSNDSKPTPYTKQREAEAEVVSKAEYLKLLDEMEELRQEVDSLRQNAQLLQMHNNNISKPEVNDKEQLVSDKRPYNPGLTAQLLELKNEVASVPDDIRPNQPTNILLPCIPGSTRLYDWSLNRSDSQADTREDLNKSGESESSTDECTPVKASLSLCDHCVQLQAKILTYEAVNAAQKDFAKEKSIQEVISSSEAGIQCNETLQAVEVSTETHESQYMCNDDVSTQTDLEIKSATSSVCSQTDLDMTKIDDQLKSFTIGLEFYHKMIVSIIDVSEKLKHALNTHIVEQYSLMNSDTSSVSVDDDYYNNNKQVLGGEKRSELNVEFLSDLMEECNQLLSTNVLLSDSTFSEYLQTDCQSLTFTVSQLLPEIDNLLKLCQFNRREQVISSKNASPQSKQVHDNTTFSKDGSDDIENTELVRSLREQLSTAHQMLTEKLPVDTKNALLETSQIVETERIQLQAEMDRRMLEFERNHNASVIELEANRRDLVKQLEEMEVFNRELKNEIFSVQQKLQAKERFLNEQTEERELEREEFRIELNRLKNELDAKKSQLMSYKLMEADNTDSCTTQLGMKETTQTNCIPNWINNMKLENLVQSESARPSIQLFVNSKSWNTTTPQWNKSSHDDSDDEISTGNVNTTASKDQYRYTSCENNWQPYTTATTTIPPMINNSSSFLDSRDNTPDNESIRSYSDDIRKKQTTLIDDSNAYSQYELNLCDASTQVSLEDEEIGFKYQYAKQTTNFTNQSSVAIQTDIWSAVTVDAASETSNSCEELDLIQSDSDSTATNNRYTTRNSSQPTRTTTTTRVRTFNTTAAAALLSHVIVSEEESVVTVVDEPELSEPSPVFGDQQNSLQDRIAKYKLEIDNLRRQLEAHRKLQQNELLSIEQPKHDRDTQTLVLCRDNCMQTVKLKGIFPKYESLSLQIKHHRSLPTLHSPSFSSRAEDTGVEMSQGLVDSASIESVSLPTRKSPIVEDLISLKSDHCSSPEDENLQTVIGSPMSDKDDDMEVEIPEIIFSSNQESVNPSPNTVQDVNHDTLDSVAPGTLNPGSGNTDDAASMVPISEVSKLIEQLTDSEILIKTLRNEIDDLTKYQVELQHDYNTVHEMLVERQNDLTRVTEQLLESEGKLKSLSSQLVERKDVLSERDEDLFLLNEDKKSLELKVTELQSEIEELRRLVKCYNSENHVLSVSVQADLPNSRAVMDDKMIQVMMMPSLIDSQYRSTSDENKNMLEDTNYVLKELTIQQQQQQENGIPQLWASSTPKEEESPNSSYTSTENDTPTKTISAELNTLTNRLREESLRLATATAIATSRQPVCERPSTILVNKPVNQTEEAIKVEADTVSSPWMNEIRGTYADLKEAVSEVSKMVNDNTWIKKEPSDFDDAEESMRNFVNRLLVSLSKALDSDEKLWLSALTTSVDQTYAIIQNKIGAHSNLVEPLTEGILCRIIQQLTERISAFMRREDEFRKCLVEVLHVEEASFKSELKTHINRSDTLVEEINRLTQLVSSRSEELDHANNRTNELCSQLGDLKVELIHTQHELQSKSSEVDNHLTNIEHLRSQLSEEYAKTGRLRTELESLQSAKVQVEHELLSSNNLVQELKTSLSNEKSRAQTLKVELDQLYDQIKKNTHRSPISRSAEYSINNANSNHNSVNDSMMANENRAPTDNSSSSASNLNRNIYQAINLATVHLASTRRDTIKLQNQVKELQTTAQALRLNLAEAELRLMPTLTSFVPDAALNHSSSNGIRDSQCCIPNQSTEKNKKKSSVNNTNQSELPSARFAKLKNVCTDLLSRVSMDEHGIHENGDEIDDDDDDGDDDEHDQYANSSDDDSIEENIFLGTGILNPLISRNHRNNVEHDKSFSHNNSGVSISSTRDQTQNYTSTLDKPRNKRINKVSNSNYSASNNHCQKIVDSSSCIPGYSNKLNSPIQTLPIMTTSILSSSGQLATADQTISVERYRSLYTRCLRAESYRRALSFQKRYLLLLLGNFQCSEDVVIANLGCPESRITPQVDSEDGFPSKFNSSPLHKFRTVGRVVQVIYRMKHLVNKWRRVGILNIPSMQSTPLNNTDSHRNSVRSNSYHITPFQSNSLNLQTDHATRTNRHSIGSSRTPLRELYTEESNNISVSTYRNSSNINGNAYLSNNPVYPPRTSLSSAAATAVHGAGQASPNLQSPFFDNHAVSTLASHRWRPHSSFTQSALAAAASTTSITTTNPKAIPISRQVPITSIPVCTTDVYHNRPTVRNHQSSSSSSSNLSIENRRRISTTTSSTFCRVDSTQTHTVRTISHSHHNNKNQMNPIHKRSSYS</sequence>
<feature type="region of interest" description="Disordered" evidence="7">
    <location>
        <begin position="2153"/>
        <end position="2186"/>
    </location>
</feature>
<keyword evidence="4 6" id="KW-0175">Coiled coil</keyword>
<evidence type="ECO:0000259" key="8">
    <source>
        <dbReference type="Pfam" id="PF10495"/>
    </source>
</evidence>
<dbReference type="InterPro" id="IPR019528">
    <property type="entry name" value="PACT_domain"/>
</dbReference>
<feature type="compositionally biased region" description="Basic and acidic residues" evidence="7">
    <location>
        <begin position="261"/>
        <end position="275"/>
    </location>
</feature>
<feature type="region of interest" description="Disordered" evidence="7">
    <location>
        <begin position="484"/>
        <end position="505"/>
    </location>
</feature>
<dbReference type="GO" id="GO:0005815">
    <property type="term" value="C:microtubule organizing center"/>
    <property type="evidence" value="ECO:0007669"/>
    <property type="project" value="UniProtKB-SubCell"/>
</dbReference>
<feature type="region of interest" description="Disordered" evidence="7">
    <location>
        <begin position="973"/>
        <end position="995"/>
    </location>
</feature>
<feature type="coiled-coil region" evidence="6">
    <location>
        <begin position="1207"/>
        <end position="1234"/>
    </location>
</feature>
<feature type="compositionally biased region" description="Acidic residues" evidence="7">
    <location>
        <begin position="2161"/>
        <end position="2175"/>
    </location>
</feature>
<evidence type="ECO:0000256" key="3">
    <source>
        <dbReference type="ARBA" id="ARBA00022553"/>
    </source>
</evidence>
<organism evidence="9 10">
    <name type="scientific">Trichobilharzia regenti</name>
    <name type="common">Nasal bird schistosome</name>
    <dbReference type="NCBI Taxonomy" id="157069"/>
    <lineage>
        <taxon>Eukaryota</taxon>
        <taxon>Metazoa</taxon>
        <taxon>Spiralia</taxon>
        <taxon>Lophotrochozoa</taxon>
        <taxon>Platyhelminthes</taxon>
        <taxon>Trematoda</taxon>
        <taxon>Digenea</taxon>
        <taxon>Strigeidida</taxon>
        <taxon>Schistosomatoidea</taxon>
        <taxon>Schistosomatidae</taxon>
        <taxon>Trichobilharzia</taxon>
    </lineage>
</organism>
<feature type="compositionally biased region" description="Polar residues" evidence="7">
    <location>
        <begin position="177"/>
        <end position="195"/>
    </location>
</feature>
<feature type="coiled-coil region" evidence="6">
    <location>
        <begin position="843"/>
        <end position="916"/>
    </location>
</feature>
<evidence type="ECO:0000256" key="5">
    <source>
        <dbReference type="ARBA" id="ARBA00023212"/>
    </source>
</evidence>
<feature type="region of interest" description="Disordered" evidence="7">
    <location>
        <begin position="232"/>
        <end position="275"/>
    </location>
</feature>
<feature type="coiled-coil region" evidence="6">
    <location>
        <begin position="385"/>
        <end position="412"/>
    </location>
</feature>
<dbReference type="Proteomes" id="UP000050795">
    <property type="component" value="Unassembled WGS sequence"/>
</dbReference>
<feature type="region of interest" description="Disordered" evidence="7">
    <location>
        <begin position="2095"/>
        <end position="2128"/>
    </location>
</feature>
<feature type="region of interest" description="Disordered" evidence="7">
    <location>
        <begin position="1127"/>
        <end position="1160"/>
    </location>
</feature>
<feature type="region of interest" description="Disordered" evidence="7">
    <location>
        <begin position="2212"/>
        <end position="2247"/>
    </location>
</feature>
<feature type="compositionally biased region" description="Polar residues" evidence="7">
    <location>
        <begin position="2217"/>
        <end position="2239"/>
    </location>
</feature>
<keyword evidence="3" id="KW-0597">Phosphoprotein</keyword>
<feature type="compositionally biased region" description="Polar residues" evidence="7">
    <location>
        <begin position="747"/>
        <end position="765"/>
    </location>
</feature>
<comment type="subcellular location">
    <subcellularLocation>
        <location evidence="1">Cytoplasm</location>
        <location evidence="1">Cytoskeleton</location>
        <location evidence="1">Microtubule organizing center</location>
    </subcellularLocation>
</comment>
<feature type="compositionally biased region" description="Acidic residues" evidence="7">
    <location>
        <begin position="232"/>
        <end position="243"/>
    </location>
</feature>